<name>A0A7G1PGQ2_9ACTN</name>
<dbReference type="KEGG" id="sgm:GCM10017557_73840"/>
<dbReference type="GO" id="GO:0008171">
    <property type="term" value="F:O-methyltransferase activity"/>
    <property type="evidence" value="ECO:0007669"/>
    <property type="project" value="InterPro"/>
</dbReference>
<evidence type="ECO:0000259" key="4">
    <source>
        <dbReference type="Pfam" id="PF00891"/>
    </source>
</evidence>
<dbReference type="Pfam" id="PF08100">
    <property type="entry name" value="Dimerisation"/>
    <property type="match status" value="1"/>
</dbReference>
<dbReference type="GO" id="GO:0046983">
    <property type="term" value="F:protein dimerization activity"/>
    <property type="evidence" value="ECO:0007669"/>
    <property type="project" value="InterPro"/>
</dbReference>
<proteinExistence type="predicted"/>
<feature type="domain" description="O-methyltransferase dimerisation" evidence="5">
    <location>
        <begin position="23"/>
        <end position="88"/>
    </location>
</feature>
<dbReference type="Gene3D" id="1.10.10.10">
    <property type="entry name" value="Winged helix-like DNA-binding domain superfamily/Winged helix DNA-binding domain"/>
    <property type="match status" value="1"/>
</dbReference>
<organism evidence="6 7">
    <name type="scientific">Streptomyces aurantiacus</name>
    <dbReference type="NCBI Taxonomy" id="47760"/>
    <lineage>
        <taxon>Bacteria</taxon>
        <taxon>Bacillati</taxon>
        <taxon>Actinomycetota</taxon>
        <taxon>Actinomycetes</taxon>
        <taxon>Kitasatosporales</taxon>
        <taxon>Streptomycetaceae</taxon>
        <taxon>Streptomyces</taxon>
        <taxon>Streptomyces aurantiacus group</taxon>
    </lineage>
</organism>
<dbReference type="InterPro" id="IPR036390">
    <property type="entry name" value="WH_DNA-bd_sf"/>
</dbReference>
<dbReference type="InterPro" id="IPR012967">
    <property type="entry name" value="COMT_dimerisation"/>
</dbReference>
<dbReference type="InterPro" id="IPR001077">
    <property type="entry name" value="COMT_C"/>
</dbReference>
<dbReference type="Proteomes" id="UP000516444">
    <property type="component" value="Chromosome"/>
</dbReference>
<dbReference type="RefSeq" id="WP_190854142.1">
    <property type="nucleotide sequence ID" value="NZ_AP023440.1"/>
</dbReference>
<reference evidence="6 7" key="1">
    <citation type="journal article" date="2014" name="Int. J. Syst. Evol. Microbiol.">
        <title>Complete genome sequence of Corynebacterium casei LMG S-19264T (=DSM 44701T), isolated from a smear-ripened cheese.</title>
        <authorList>
            <consortium name="US DOE Joint Genome Institute (JGI-PGF)"/>
            <person name="Walter F."/>
            <person name="Albersmeier A."/>
            <person name="Kalinowski J."/>
            <person name="Ruckert C."/>
        </authorList>
    </citation>
    <scope>NUCLEOTIDE SEQUENCE [LARGE SCALE GENOMIC DNA]</scope>
    <source>
        <strain evidence="6 7">JCM 4677</strain>
    </source>
</reference>
<keyword evidence="1" id="KW-0489">Methyltransferase</keyword>
<dbReference type="SUPFAM" id="SSF46785">
    <property type="entry name" value="Winged helix' DNA-binding domain"/>
    <property type="match status" value="1"/>
</dbReference>
<dbReference type="InterPro" id="IPR036388">
    <property type="entry name" value="WH-like_DNA-bd_sf"/>
</dbReference>
<dbReference type="PIRSF" id="PIRSF005739">
    <property type="entry name" value="O-mtase"/>
    <property type="match status" value="1"/>
</dbReference>
<feature type="domain" description="O-methyltransferase C-terminal" evidence="4">
    <location>
        <begin position="111"/>
        <end position="317"/>
    </location>
</feature>
<dbReference type="Gene3D" id="1.10.287.1350">
    <property type="match status" value="1"/>
</dbReference>
<dbReference type="PANTHER" id="PTHR43712">
    <property type="entry name" value="PUTATIVE (AFU_ORTHOLOGUE AFUA_4G14580)-RELATED"/>
    <property type="match status" value="1"/>
</dbReference>
<gene>
    <name evidence="6" type="ORF">GCM10017557_73840</name>
</gene>
<evidence type="ECO:0000313" key="6">
    <source>
        <dbReference type="EMBL" id="BCL32525.1"/>
    </source>
</evidence>
<dbReference type="EMBL" id="AP023440">
    <property type="protein sequence ID" value="BCL32525.1"/>
    <property type="molecule type" value="Genomic_DNA"/>
</dbReference>
<keyword evidence="7" id="KW-1185">Reference proteome</keyword>
<dbReference type="GO" id="GO:0032259">
    <property type="term" value="P:methylation"/>
    <property type="evidence" value="ECO:0007669"/>
    <property type="project" value="UniProtKB-KW"/>
</dbReference>
<evidence type="ECO:0000256" key="3">
    <source>
        <dbReference type="ARBA" id="ARBA00022691"/>
    </source>
</evidence>
<sequence length="345" mass="36674">MTAPALEAVTNLRRLALAAGHAAALRAAAQLGVADALGEEPASAAELAHAVNAEPGTLDRLLRALSSQGVFAAQGGGYAHTAVSRLLRTDTPRSLRDMVLWATEPWTWTVWPRLADAVRTGKGGFAEVHGKDFFTYLYEDAPESAEVFNRAMTQASRLSSAAIAAALDLRGELTVVDVAGGHGDLIATVLERDPSLRGALFDLPGVLTEVDPRLRDDGALGDRCRLVAGDCRESVPVEADVFILKNVLEWDDANTVAALRNVAASARPGGRVVVVENLVDGSPETGFTTAMDLLLLLNVDGRKHLRQSLLRLVQEAGLTVTDVRPVGPYLHMIDSRVPERPGDTG</sequence>
<accession>A0A7G1PGQ2</accession>
<evidence type="ECO:0000259" key="5">
    <source>
        <dbReference type="Pfam" id="PF08100"/>
    </source>
</evidence>
<dbReference type="PROSITE" id="PS51683">
    <property type="entry name" value="SAM_OMT_II"/>
    <property type="match status" value="1"/>
</dbReference>
<dbReference type="Pfam" id="PF00891">
    <property type="entry name" value="Methyltransf_2"/>
    <property type="match status" value="1"/>
</dbReference>
<dbReference type="CDD" id="cd02440">
    <property type="entry name" value="AdoMet_MTases"/>
    <property type="match status" value="1"/>
</dbReference>
<dbReference type="Gene3D" id="3.40.50.150">
    <property type="entry name" value="Vaccinia Virus protein VP39"/>
    <property type="match status" value="1"/>
</dbReference>
<protein>
    <submittedName>
        <fullName evidence="6">O-methyltransferase</fullName>
    </submittedName>
</protein>
<evidence type="ECO:0000256" key="1">
    <source>
        <dbReference type="ARBA" id="ARBA00022603"/>
    </source>
</evidence>
<dbReference type="SUPFAM" id="SSF53335">
    <property type="entry name" value="S-adenosyl-L-methionine-dependent methyltransferases"/>
    <property type="match status" value="1"/>
</dbReference>
<evidence type="ECO:0000256" key="2">
    <source>
        <dbReference type="ARBA" id="ARBA00022679"/>
    </source>
</evidence>
<dbReference type="InterPro" id="IPR029063">
    <property type="entry name" value="SAM-dependent_MTases_sf"/>
</dbReference>
<dbReference type="AlphaFoldDB" id="A0A7G1PGQ2"/>
<keyword evidence="3" id="KW-0949">S-adenosyl-L-methionine</keyword>
<dbReference type="InterPro" id="IPR016461">
    <property type="entry name" value="COMT-like"/>
</dbReference>
<evidence type="ECO:0000313" key="7">
    <source>
        <dbReference type="Proteomes" id="UP000516444"/>
    </source>
</evidence>
<dbReference type="PANTHER" id="PTHR43712:SF2">
    <property type="entry name" value="O-METHYLTRANSFERASE CICE"/>
    <property type="match status" value="1"/>
</dbReference>
<keyword evidence="2" id="KW-0808">Transferase</keyword>